<dbReference type="AlphaFoldDB" id="A0A2U1LTJ2"/>
<evidence type="ECO:0000256" key="7">
    <source>
        <dbReference type="ARBA" id="ARBA00023180"/>
    </source>
</evidence>
<feature type="chain" id="PRO_5015439610" description="Bifunctional inhibitor/plant lipid transfer protein/seed storage helical domain-containing protein" evidence="10">
    <location>
        <begin position="25"/>
        <end position="449"/>
    </location>
</feature>
<evidence type="ECO:0000256" key="6">
    <source>
        <dbReference type="ARBA" id="ARBA00023157"/>
    </source>
</evidence>
<keyword evidence="4" id="KW-0336">GPI-anchor</keyword>
<organism evidence="12 13">
    <name type="scientific">Artemisia annua</name>
    <name type="common">Sweet wormwood</name>
    <dbReference type="NCBI Taxonomy" id="35608"/>
    <lineage>
        <taxon>Eukaryota</taxon>
        <taxon>Viridiplantae</taxon>
        <taxon>Streptophyta</taxon>
        <taxon>Embryophyta</taxon>
        <taxon>Tracheophyta</taxon>
        <taxon>Spermatophyta</taxon>
        <taxon>Magnoliopsida</taxon>
        <taxon>eudicotyledons</taxon>
        <taxon>Gunneridae</taxon>
        <taxon>Pentapetalae</taxon>
        <taxon>asterids</taxon>
        <taxon>campanulids</taxon>
        <taxon>Asterales</taxon>
        <taxon>Asteraceae</taxon>
        <taxon>Asteroideae</taxon>
        <taxon>Anthemideae</taxon>
        <taxon>Artemisiinae</taxon>
        <taxon>Artemisia</taxon>
    </lineage>
</organism>
<dbReference type="PANTHER" id="PTHR33044">
    <property type="entry name" value="BIFUNCTIONAL INHIBITOR/LIPID-TRANSFER PROTEIN/SEED STORAGE 2S ALBUMIN SUPERFAMILY PROTEIN-RELATED"/>
    <property type="match status" value="1"/>
</dbReference>
<feature type="region of interest" description="Disordered" evidence="9">
    <location>
        <begin position="135"/>
        <end position="162"/>
    </location>
</feature>
<dbReference type="GO" id="GO:0098552">
    <property type="term" value="C:side of membrane"/>
    <property type="evidence" value="ECO:0007669"/>
    <property type="project" value="UniProtKB-KW"/>
</dbReference>
<evidence type="ECO:0000256" key="3">
    <source>
        <dbReference type="ARBA" id="ARBA00022475"/>
    </source>
</evidence>
<evidence type="ECO:0000256" key="5">
    <source>
        <dbReference type="ARBA" id="ARBA00022729"/>
    </source>
</evidence>
<protein>
    <recommendedName>
        <fullName evidence="11">Bifunctional inhibitor/plant lipid transfer protein/seed storage helical domain-containing protein</fullName>
    </recommendedName>
</protein>
<comment type="caution">
    <text evidence="12">The sequence shown here is derived from an EMBL/GenBank/DDBJ whole genome shotgun (WGS) entry which is preliminary data.</text>
</comment>
<comment type="subcellular location">
    <subcellularLocation>
        <location evidence="1">Cell membrane</location>
        <topology evidence="1">Lipid-anchor</topology>
        <topology evidence="1">GPI-anchor</topology>
    </subcellularLocation>
</comment>
<evidence type="ECO:0000259" key="11">
    <source>
        <dbReference type="SMART" id="SM00499"/>
    </source>
</evidence>
<dbReference type="OrthoDB" id="1938537at2759"/>
<dbReference type="CDD" id="cd00010">
    <property type="entry name" value="AAI_LTSS"/>
    <property type="match status" value="1"/>
</dbReference>
<dbReference type="Pfam" id="PF14368">
    <property type="entry name" value="LTP_2"/>
    <property type="match status" value="1"/>
</dbReference>
<keyword evidence="3" id="KW-1003">Cell membrane</keyword>
<evidence type="ECO:0000313" key="12">
    <source>
        <dbReference type="EMBL" id="PWA52315.1"/>
    </source>
</evidence>
<dbReference type="Proteomes" id="UP000245207">
    <property type="component" value="Unassembled WGS sequence"/>
</dbReference>
<evidence type="ECO:0000256" key="10">
    <source>
        <dbReference type="SAM" id="SignalP"/>
    </source>
</evidence>
<evidence type="ECO:0000313" key="13">
    <source>
        <dbReference type="Proteomes" id="UP000245207"/>
    </source>
</evidence>
<evidence type="ECO:0000256" key="4">
    <source>
        <dbReference type="ARBA" id="ARBA00022622"/>
    </source>
</evidence>
<sequence>MTMGSRLLVLWLAIVMVLVGLLKGDLEKDRQQCGQKLLELATCLPYVSGQAKGPPTPGCCDALKPVLQTSKVCLCILVKDRDDPKLGIKINANLALGLPDSCHLPSNITECPKLLNLSPKSPEAKIFEDYKSNNTTAASSGNASNGKIGSSSDVKSSDVGRGKKCVGDVEAVNTSLEGSCEPFGETHSVTNVSLTNATLGATQVVNGEEQITNEIVLDPKASQPGKDTNCIDMTTNDACKSSNAWCSHHRLHIWFGRMVNMRLLANQDKSKEGSTSKQPAVVWSSVKTCNSFEVLSDIVVGQKGINEVVQPAEGQNTSSLNTSTLVDLGKKANEVQKVNVITPSIARPMVTKQPSSSSYNAEEDSEGEVEHVYDGTGLLWLLRQVGVDTGPRACICLAVPRRTDQWRGTASSIRCGGEERRAPRRNGELLLRATPCALMDNITRFEMSI</sequence>
<dbReference type="InterPro" id="IPR016140">
    <property type="entry name" value="Bifunc_inhib/LTP/seed_store"/>
</dbReference>
<proteinExistence type="inferred from homology"/>
<accession>A0A2U1LTJ2</accession>
<dbReference type="InterPro" id="IPR043325">
    <property type="entry name" value="LTSS"/>
</dbReference>
<keyword evidence="8" id="KW-0449">Lipoprotein</keyword>
<dbReference type="SMART" id="SM00499">
    <property type="entry name" value="AAI"/>
    <property type="match status" value="1"/>
</dbReference>
<gene>
    <name evidence="12" type="ORF">CTI12_AA455830</name>
</gene>
<reference evidence="12 13" key="1">
    <citation type="journal article" date="2018" name="Mol. Plant">
        <title>The genome of Artemisia annua provides insight into the evolution of Asteraceae family and artemisinin biosynthesis.</title>
        <authorList>
            <person name="Shen Q."/>
            <person name="Zhang L."/>
            <person name="Liao Z."/>
            <person name="Wang S."/>
            <person name="Yan T."/>
            <person name="Shi P."/>
            <person name="Liu M."/>
            <person name="Fu X."/>
            <person name="Pan Q."/>
            <person name="Wang Y."/>
            <person name="Lv Z."/>
            <person name="Lu X."/>
            <person name="Zhang F."/>
            <person name="Jiang W."/>
            <person name="Ma Y."/>
            <person name="Chen M."/>
            <person name="Hao X."/>
            <person name="Li L."/>
            <person name="Tang Y."/>
            <person name="Lv G."/>
            <person name="Zhou Y."/>
            <person name="Sun X."/>
            <person name="Brodelius P.E."/>
            <person name="Rose J.K.C."/>
            <person name="Tang K."/>
        </authorList>
    </citation>
    <scope>NUCLEOTIDE SEQUENCE [LARGE SCALE GENOMIC DNA]</scope>
    <source>
        <strain evidence="13">cv. Huhao1</strain>
        <tissue evidence="12">Leaf</tissue>
    </source>
</reference>
<dbReference type="Gene3D" id="1.10.110.10">
    <property type="entry name" value="Plant lipid-transfer and hydrophobic proteins"/>
    <property type="match status" value="1"/>
</dbReference>
<feature type="compositionally biased region" description="Polar residues" evidence="9">
    <location>
        <begin position="135"/>
        <end position="145"/>
    </location>
</feature>
<dbReference type="SUPFAM" id="SSF47699">
    <property type="entry name" value="Bifunctional inhibitor/lipid-transfer protein/seed storage 2S albumin"/>
    <property type="match status" value="1"/>
</dbReference>
<name>A0A2U1LTJ2_ARTAN</name>
<feature type="signal peptide" evidence="10">
    <location>
        <begin position="1"/>
        <end position="24"/>
    </location>
</feature>
<evidence type="ECO:0000256" key="2">
    <source>
        <dbReference type="ARBA" id="ARBA00009748"/>
    </source>
</evidence>
<evidence type="ECO:0000256" key="8">
    <source>
        <dbReference type="ARBA" id="ARBA00023288"/>
    </source>
</evidence>
<keyword evidence="13" id="KW-1185">Reference proteome</keyword>
<dbReference type="EMBL" id="PKPP01007832">
    <property type="protein sequence ID" value="PWA52315.1"/>
    <property type="molecule type" value="Genomic_DNA"/>
</dbReference>
<evidence type="ECO:0000256" key="1">
    <source>
        <dbReference type="ARBA" id="ARBA00004609"/>
    </source>
</evidence>
<dbReference type="GO" id="GO:0005886">
    <property type="term" value="C:plasma membrane"/>
    <property type="evidence" value="ECO:0007669"/>
    <property type="project" value="UniProtKB-SubCell"/>
</dbReference>
<feature type="domain" description="Bifunctional inhibitor/plant lipid transfer protein/seed storage helical" evidence="11">
    <location>
        <begin position="33"/>
        <end position="111"/>
    </location>
</feature>
<dbReference type="InterPro" id="IPR036312">
    <property type="entry name" value="Bifun_inhib/LTP/seed_sf"/>
</dbReference>
<keyword evidence="6" id="KW-1015">Disulfide bond</keyword>
<keyword evidence="7" id="KW-0325">Glycoprotein</keyword>
<comment type="similarity">
    <text evidence="2">Belongs to the plant LTP family.</text>
</comment>
<keyword evidence="5 10" id="KW-0732">Signal</keyword>
<dbReference type="STRING" id="35608.A0A2U1LTJ2"/>
<evidence type="ECO:0000256" key="9">
    <source>
        <dbReference type="SAM" id="MobiDB-lite"/>
    </source>
</evidence>
<keyword evidence="4" id="KW-0472">Membrane</keyword>